<proteinExistence type="predicted"/>
<evidence type="ECO:0000313" key="2">
    <source>
        <dbReference type="EMBL" id="MDX8142680.1"/>
    </source>
</evidence>
<evidence type="ECO:0000256" key="1">
    <source>
        <dbReference type="SAM" id="SignalP"/>
    </source>
</evidence>
<keyword evidence="3" id="KW-1185">Reference proteome</keyword>
<sequence length="164" mass="17934">MKYALGMATALALSSTVAPAATAAEPDFATIKITRVSGWFGQEDFWTTRGGFVPRQKFAVDITNVVGHDERSLKLFISFPTDRLEVTAYEGEGWTCRDVNEGIGAEGLTCTQDHLIVHEEAWPTLTIETKAEAIWTQDSIDLYAEADGHAAVHAAKPFRIDTST</sequence>
<reference evidence="2 3" key="1">
    <citation type="submission" date="2023-11" db="EMBL/GenBank/DDBJ databases">
        <title>Lentzea sokolovensis, sp. nov., Lentzea kristufkii, sp. nov., and Lentzea miocenensis, sp. nov., rare actinobacteria from Sokolov Coal Basin, Miocene lacustrine sediment, Czech Republic.</title>
        <authorList>
            <person name="Lara A."/>
            <person name="Kotroba L."/>
            <person name="Nouioui I."/>
            <person name="Neumann-Schaal M."/>
            <person name="Mast Y."/>
            <person name="Chronakova A."/>
        </authorList>
    </citation>
    <scope>NUCLEOTIDE SEQUENCE [LARGE SCALE GENOMIC DNA]</scope>
    <source>
        <strain evidence="2 3">BCCO 10_0061</strain>
    </source>
</reference>
<comment type="caution">
    <text evidence="2">The sequence shown here is derived from an EMBL/GenBank/DDBJ whole genome shotgun (WGS) entry which is preliminary data.</text>
</comment>
<protein>
    <submittedName>
        <fullName evidence="2">Uncharacterized protein</fullName>
    </submittedName>
</protein>
<feature type="chain" id="PRO_5047495002" evidence="1">
    <location>
        <begin position="21"/>
        <end position="164"/>
    </location>
</feature>
<gene>
    <name evidence="2" type="ORF">SK854_11175</name>
</gene>
<feature type="signal peptide" evidence="1">
    <location>
        <begin position="1"/>
        <end position="20"/>
    </location>
</feature>
<name>A0ABU4UTT7_9PSEU</name>
<keyword evidence="1" id="KW-0732">Signal</keyword>
<accession>A0ABU4UTT7</accession>
<organism evidence="2 3">
    <name type="scientific">Lentzea sokolovensis</name>
    <dbReference type="NCBI Taxonomy" id="3095429"/>
    <lineage>
        <taxon>Bacteria</taxon>
        <taxon>Bacillati</taxon>
        <taxon>Actinomycetota</taxon>
        <taxon>Actinomycetes</taxon>
        <taxon>Pseudonocardiales</taxon>
        <taxon>Pseudonocardiaceae</taxon>
        <taxon>Lentzea</taxon>
    </lineage>
</organism>
<dbReference type="RefSeq" id="WP_319974989.1">
    <property type="nucleotide sequence ID" value="NZ_JAXAVU010000005.1"/>
</dbReference>
<dbReference type="EMBL" id="JAXAVU010000005">
    <property type="protein sequence ID" value="MDX8142680.1"/>
    <property type="molecule type" value="Genomic_DNA"/>
</dbReference>
<evidence type="ECO:0000313" key="3">
    <source>
        <dbReference type="Proteomes" id="UP001285352"/>
    </source>
</evidence>
<dbReference type="Proteomes" id="UP001285352">
    <property type="component" value="Unassembled WGS sequence"/>
</dbReference>